<dbReference type="Proteomes" id="UP000485058">
    <property type="component" value="Unassembled WGS sequence"/>
</dbReference>
<dbReference type="EMBL" id="BLLF01004056">
    <property type="protein sequence ID" value="GFH28830.1"/>
    <property type="molecule type" value="Genomic_DNA"/>
</dbReference>
<evidence type="ECO:0000313" key="3">
    <source>
        <dbReference type="Proteomes" id="UP000485058"/>
    </source>
</evidence>
<reference evidence="2 3" key="1">
    <citation type="submission" date="2020-02" db="EMBL/GenBank/DDBJ databases">
        <title>Draft genome sequence of Haematococcus lacustris strain NIES-144.</title>
        <authorList>
            <person name="Morimoto D."/>
            <person name="Nakagawa S."/>
            <person name="Yoshida T."/>
            <person name="Sawayama S."/>
        </authorList>
    </citation>
    <scope>NUCLEOTIDE SEQUENCE [LARGE SCALE GENOMIC DNA]</scope>
    <source>
        <strain evidence="2 3">NIES-144</strain>
    </source>
</reference>
<dbReference type="InterPro" id="IPR025714">
    <property type="entry name" value="Methyltranfer_dom"/>
</dbReference>
<evidence type="ECO:0000259" key="1">
    <source>
        <dbReference type="Pfam" id="PF13383"/>
    </source>
</evidence>
<gene>
    <name evidence="2" type="ORF">HaLaN_27383</name>
</gene>
<feature type="non-terminal residue" evidence="2">
    <location>
        <position position="60"/>
    </location>
</feature>
<feature type="domain" description="Methyltransferase" evidence="1">
    <location>
        <begin position="30"/>
        <end position="59"/>
    </location>
</feature>
<organism evidence="2 3">
    <name type="scientific">Haematococcus lacustris</name>
    <name type="common">Green alga</name>
    <name type="synonym">Haematococcus pluvialis</name>
    <dbReference type="NCBI Taxonomy" id="44745"/>
    <lineage>
        <taxon>Eukaryota</taxon>
        <taxon>Viridiplantae</taxon>
        <taxon>Chlorophyta</taxon>
        <taxon>core chlorophytes</taxon>
        <taxon>Chlorophyceae</taxon>
        <taxon>CS clade</taxon>
        <taxon>Chlamydomonadales</taxon>
        <taxon>Haematococcaceae</taxon>
        <taxon>Haematococcus</taxon>
    </lineage>
</organism>
<dbReference type="AlphaFoldDB" id="A0A6A0A835"/>
<protein>
    <recommendedName>
        <fullName evidence="1">Methyltransferase domain-containing protein</fullName>
    </recommendedName>
</protein>
<dbReference type="Pfam" id="PF13383">
    <property type="entry name" value="Methyltransf_22"/>
    <property type="match status" value="1"/>
</dbReference>
<proteinExistence type="predicted"/>
<name>A0A6A0A835_HAELA</name>
<comment type="caution">
    <text evidence="2">The sequence shown here is derived from an EMBL/GenBank/DDBJ whole genome shotgun (WGS) entry which is preliminary data.</text>
</comment>
<keyword evidence="3" id="KW-1185">Reference proteome</keyword>
<evidence type="ECO:0000313" key="2">
    <source>
        <dbReference type="EMBL" id="GFH28830.1"/>
    </source>
</evidence>
<accession>A0A6A0A835</accession>
<sequence>MTVLLVSHRSARKDIALRQFAKNDGYGHGDHYAGYFQENWEPELHCMFMERIGQVGDGGE</sequence>